<dbReference type="PANTHER" id="PTHR19229">
    <property type="entry name" value="ATP-BINDING CASSETTE TRANSPORTER SUBFAMILY A ABCA"/>
    <property type="match status" value="1"/>
</dbReference>
<dbReference type="InterPro" id="IPR026082">
    <property type="entry name" value="ABCA"/>
</dbReference>
<dbReference type="GO" id="GO:0016887">
    <property type="term" value="F:ATP hydrolysis activity"/>
    <property type="evidence" value="ECO:0007669"/>
    <property type="project" value="InterPro"/>
</dbReference>
<sequence>MGIPLMIMYLVNAGDLLAFLFVKYYSIIRHFVSRIIRQQSQRLGLQTKLPFEITHQIVQRQVAIKAILSVLVLYIVAGAVLFSNWEGWSYIDAAYFSFITFSTICLGDLVPGKGTLTDNENGKSILCALYLLYGLVLTTMCFKLVQDDLFSIKRRILTRLGFDTQHHHYHYRQSFDDRRYLLIGKSARYAWRRRICRSCPKILFELLVPAICILLLCLLRWIHTPSPKTDNQQQTSDDIKTSRIHLSPSSIISQQESIEIFNYTSVYRCPPSSIPIQIVSNDSFNRFKRLCPRSQFILSSFKSSVGNLILNTSLKTHTIGYRCRYDNQYWCKNSLDNEQDSSEIQHPSSYLCSHKNVQNSNKLLQAYLAIESLLNSPSKKHQLVIFTWPCSSYESDALFSMAPRFMSIMIFILIDGCILFSFNFLFQELIHEKHQGITELLRLLSIRPLLNSLAWFLRVFLVQLITTFGRRNAEQQIAVDHISFKLENSTIYGLIGHNGAGKTTTMEMLCGLLSCDCGTIEIHNKNLFENLHELQSCIGYCPQQDMLFAYLTVEEQLEFYARVRSKNEPSSSLDPVARRMLWSWLREHKTNRTLLISSHLLDEVEELCDSVIILDAGKIRAQGTILDLKQQYRTSGDRLHLTTIPSYVPKEWIIDENSHYVQIPNRKELIQLLEYLEKDKIQYSLVNAESIGYCPQDDIHFSALTVLQSIDYICRIHGLDPALLNNLIISQFQLEKYRHRLVSHLSGGTCRRLHLALCLIGSPTLLLLDEPTAKIDPLLRSHIRLILQHRPIDTSIVFASHSMLESEQLCDRITILVRGNARCLGSPQHLKNKYGINYRVRLTLLQPSFQMPLLTSVDNSNEYVYAEGSLAQLFKLLEQLVEQNKIASNFTVELTSLEHIFLSLQRSQDIKV</sequence>
<dbReference type="AlphaFoldDB" id="A0A816Z762"/>
<dbReference type="GO" id="GO:0005319">
    <property type="term" value="F:lipid transporter activity"/>
    <property type="evidence" value="ECO:0007669"/>
    <property type="project" value="TreeGrafter"/>
</dbReference>
<evidence type="ECO:0000256" key="3">
    <source>
        <dbReference type="ARBA" id="ARBA00022741"/>
    </source>
</evidence>
<dbReference type="Pfam" id="PF07885">
    <property type="entry name" value="Ion_trans_2"/>
    <property type="match status" value="1"/>
</dbReference>
<keyword evidence="5" id="KW-0472">Membrane</keyword>
<feature type="transmembrane region" description="Helical" evidence="5">
    <location>
        <begin position="62"/>
        <end position="82"/>
    </location>
</feature>
<evidence type="ECO:0000259" key="6">
    <source>
        <dbReference type="PROSITE" id="PS50893"/>
    </source>
</evidence>
<protein>
    <recommendedName>
        <fullName evidence="6">ABC transporter domain-containing protein</fullName>
    </recommendedName>
</protein>
<keyword evidence="4" id="KW-0067">ATP-binding</keyword>
<evidence type="ECO:0000256" key="4">
    <source>
        <dbReference type="ARBA" id="ARBA00022840"/>
    </source>
</evidence>
<dbReference type="InterPro" id="IPR013099">
    <property type="entry name" value="K_chnl_dom"/>
</dbReference>
<feature type="transmembrane region" description="Helical" evidence="5">
    <location>
        <begin position="446"/>
        <end position="465"/>
    </location>
</feature>
<keyword evidence="1" id="KW-0813">Transport</keyword>
<feature type="transmembrane region" description="Helical" evidence="5">
    <location>
        <begin position="202"/>
        <end position="222"/>
    </location>
</feature>
<name>A0A816Z762_9BILA</name>
<dbReference type="SMART" id="SM00382">
    <property type="entry name" value="AAA"/>
    <property type="match status" value="1"/>
</dbReference>
<evidence type="ECO:0000313" key="7">
    <source>
        <dbReference type="EMBL" id="CAF2194694.1"/>
    </source>
</evidence>
<dbReference type="SUPFAM" id="SSF52540">
    <property type="entry name" value="P-loop containing nucleoside triphosphate hydrolases"/>
    <property type="match status" value="2"/>
</dbReference>
<reference evidence="7" key="1">
    <citation type="submission" date="2021-02" db="EMBL/GenBank/DDBJ databases">
        <authorList>
            <person name="Nowell W R."/>
        </authorList>
    </citation>
    <scope>NUCLEOTIDE SEQUENCE</scope>
</reference>
<feature type="transmembrane region" description="Helical" evidence="5">
    <location>
        <begin position="123"/>
        <end position="145"/>
    </location>
</feature>
<keyword evidence="5" id="KW-0812">Transmembrane</keyword>
<dbReference type="InterPro" id="IPR003439">
    <property type="entry name" value="ABC_transporter-like_ATP-bd"/>
</dbReference>
<keyword evidence="2" id="KW-0677">Repeat</keyword>
<dbReference type="Gene3D" id="3.40.50.300">
    <property type="entry name" value="P-loop containing nucleotide triphosphate hydrolases"/>
    <property type="match status" value="3"/>
</dbReference>
<keyword evidence="3" id="KW-0547">Nucleotide-binding</keyword>
<dbReference type="GO" id="GO:0140359">
    <property type="term" value="F:ABC-type transporter activity"/>
    <property type="evidence" value="ECO:0007669"/>
    <property type="project" value="InterPro"/>
</dbReference>
<evidence type="ECO:0000256" key="1">
    <source>
        <dbReference type="ARBA" id="ARBA00022448"/>
    </source>
</evidence>
<dbReference type="Pfam" id="PF00005">
    <property type="entry name" value="ABC_tran"/>
    <property type="match status" value="2"/>
</dbReference>
<dbReference type="InterPro" id="IPR027417">
    <property type="entry name" value="P-loop_NTPase"/>
</dbReference>
<dbReference type="GO" id="GO:0005524">
    <property type="term" value="F:ATP binding"/>
    <property type="evidence" value="ECO:0007669"/>
    <property type="project" value="UniProtKB-KW"/>
</dbReference>
<feature type="transmembrane region" description="Helical" evidence="5">
    <location>
        <begin position="6"/>
        <end position="27"/>
    </location>
</feature>
<keyword evidence="5" id="KW-1133">Transmembrane helix</keyword>
<dbReference type="Proteomes" id="UP000663856">
    <property type="component" value="Unassembled WGS sequence"/>
</dbReference>
<dbReference type="Gene3D" id="1.10.287.70">
    <property type="match status" value="1"/>
</dbReference>
<gene>
    <name evidence="7" type="ORF">WKI299_LOCUS34174</name>
</gene>
<dbReference type="PANTHER" id="PTHR19229:SF36">
    <property type="entry name" value="ATP-BINDING CASSETTE SUB-FAMILY A MEMBER 2"/>
    <property type="match status" value="1"/>
</dbReference>
<dbReference type="GO" id="GO:0016020">
    <property type="term" value="C:membrane"/>
    <property type="evidence" value="ECO:0007669"/>
    <property type="project" value="InterPro"/>
</dbReference>
<evidence type="ECO:0000256" key="5">
    <source>
        <dbReference type="SAM" id="Phobius"/>
    </source>
</evidence>
<organism evidence="7 8">
    <name type="scientific">Rotaria magnacalcarata</name>
    <dbReference type="NCBI Taxonomy" id="392030"/>
    <lineage>
        <taxon>Eukaryota</taxon>
        <taxon>Metazoa</taxon>
        <taxon>Spiralia</taxon>
        <taxon>Gnathifera</taxon>
        <taxon>Rotifera</taxon>
        <taxon>Eurotatoria</taxon>
        <taxon>Bdelloidea</taxon>
        <taxon>Philodinida</taxon>
        <taxon>Philodinidae</taxon>
        <taxon>Rotaria</taxon>
    </lineage>
</organism>
<feature type="transmembrane region" description="Helical" evidence="5">
    <location>
        <begin position="405"/>
        <end position="426"/>
    </location>
</feature>
<dbReference type="InterPro" id="IPR003593">
    <property type="entry name" value="AAA+_ATPase"/>
</dbReference>
<evidence type="ECO:0000313" key="8">
    <source>
        <dbReference type="Proteomes" id="UP000663856"/>
    </source>
</evidence>
<dbReference type="SUPFAM" id="SSF81324">
    <property type="entry name" value="Voltage-gated potassium channels"/>
    <property type="match status" value="1"/>
</dbReference>
<proteinExistence type="predicted"/>
<accession>A0A816Z762</accession>
<dbReference type="PROSITE" id="PS50893">
    <property type="entry name" value="ABC_TRANSPORTER_2"/>
    <property type="match status" value="1"/>
</dbReference>
<feature type="domain" description="ABC transporter" evidence="6">
    <location>
        <begin position="462"/>
        <end position="843"/>
    </location>
</feature>
<comment type="caution">
    <text evidence="7">The sequence shown here is derived from an EMBL/GenBank/DDBJ whole genome shotgun (WGS) entry which is preliminary data.</text>
</comment>
<dbReference type="EMBL" id="CAJNRF010016384">
    <property type="protein sequence ID" value="CAF2194694.1"/>
    <property type="molecule type" value="Genomic_DNA"/>
</dbReference>
<evidence type="ECO:0000256" key="2">
    <source>
        <dbReference type="ARBA" id="ARBA00022737"/>
    </source>
</evidence>